<dbReference type="RefSeq" id="WP_001000714.1">
    <property type="nucleotide sequence ID" value="NZ_AP022087.1"/>
</dbReference>
<evidence type="ECO:0000313" key="3">
    <source>
        <dbReference type="Proteomes" id="UP000567387"/>
    </source>
</evidence>
<dbReference type="EMBL" id="AASCBU010000034">
    <property type="protein sequence ID" value="EFA8786741.1"/>
    <property type="molecule type" value="Genomic_DNA"/>
</dbReference>
<protein>
    <submittedName>
        <fullName evidence="1">Uncharacterized protein</fullName>
    </submittedName>
</protein>
<evidence type="ECO:0000313" key="2">
    <source>
        <dbReference type="EMBL" id="MDO2575039.1"/>
    </source>
</evidence>
<evidence type="ECO:0000313" key="1">
    <source>
        <dbReference type="EMBL" id="EFA8786741.1"/>
    </source>
</evidence>
<reference evidence="1 3" key="1">
    <citation type="submission" date="2018-08" db="EMBL/GenBank/DDBJ databases">
        <authorList>
            <consortium name="PulseNet: The National Subtyping Network for Foodborne Disease Surveillance"/>
            <person name="Tarr C.L."/>
            <person name="Trees E."/>
            <person name="Katz L.S."/>
            <person name="Carleton-Romer H.A."/>
            <person name="Stroika S."/>
            <person name="Kucerova Z."/>
            <person name="Roache K.F."/>
            <person name="Sabol A.L."/>
            <person name="Besser J."/>
            <person name="Gerner-Smidt P."/>
        </authorList>
    </citation>
    <scope>NUCLEOTIDE SEQUENCE [LARGE SCALE GENOMIC DNA]</scope>
    <source>
        <strain evidence="1 3">PNUSAE011918</strain>
    </source>
</reference>
<dbReference type="Proteomes" id="UP001173661">
    <property type="component" value="Unassembled WGS sequence"/>
</dbReference>
<dbReference type="AlphaFoldDB" id="A0A1X0YI85"/>
<dbReference type="Proteomes" id="UP000567387">
    <property type="component" value="Unassembled WGS sequence"/>
</dbReference>
<proteinExistence type="predicted"/>
<accession>A0A1X0YI85</accession>
<name>A0A1X0YI85_ECOLX</name>
<organism evidence="1 3">
    <name type="scientific">Escherichia coli</name>
    <dbReference type="NCBI Taxonomy" id="562"/>
    <lineage>
        <taxon>Bacteria</taxon>
        <taxon>Pseudomonadati</taxon>
        <taxon>Pseudomonadota</taxon>
        <taxon>Gammaproteobacteria</taxon>
        <taxon>Enterobacterales</taxon>
        <taxon>Enterobacteriaceae</taxon>
        <taxon>Escherichia</taxon>
    </lineage>
</organism>
<sequence length="102" mass="11533">MNDVQNRRILALLDMLYNTLGNQTTCKVCHKYFILILTVMNNLTINYGTETSPELSAISYEDANALITELILFIEDVDAENHEAYPGHLNEIKRILSFAIAA</sequence>
<comment type="caution">
    <text evidence="1">The sequence shown here is derived from an EMBL/GenBank/DDBJ whole genome shotgun (WGS) entry which is preliminary data.</text>
</comment>
<gene>
    <name evidence="1" type="ORF">C2R31_004676</name>
    <name evidence="2" type="ORF">Q2V20_12865</name>
</gene>
<reference evidence="2" key="2">
    <citation type="submission" date="2023-07" db="EMBL/GenBank/DDBJ databases">
        <title>High risk of intestinal colonization with ESBL-producing Escherichia coli among soldiers of military contingents in specific geographic regions.</title>
        <authorList>
            <person name="Literacka E."/>
        </authorList>
    </citation>
    <scope>NUCLEOTIDE SEQUENCE</scope>
    <source>
        <strain evidence="2">66</strain>
    </source>
</reference>
<dbReference type="EMBL" id="JAUKXU010000010">
    <property type="protein sequence ID" value="MDO2575039.1"/>
    <property type="molecule type" value="Genomic_DNA"/>
</dbReference>